<dbReference type="STRING" id="763407.A0A167KS79"/>
<protein>
    <recommendedName>
        <fullName evidence="1">Cyclin N-terminal domain-containing protein</fullName>
    </recommendedName>
</protein>
<dbReference type="PANTHER" id="PTHR10026">
    <property type="entry name" value="CYCLIN"/>
    <property type="match status" value="1"/>
</dbReference>
<organism evidence="2 3">
    <name type="scientific">Phycomyces blakesleeanus (strain ATCC 8743b / DSM 1359 / FGSC 10004 / NBRC 33097 / NRRL 1555)</name>
    <dbReference type="NCBI Taxonomy" id="763407"/>
    <lineage>
        <taxon>Eukaryota</taxon>
        <taxon>Fungi</taxon>
        <taxon>Fungi incertae sedis</taxon>
        <taxon>Mucoromycota</taxon>
        <taxon>Mucoromycotina</taxon>
        <taxon>Mucoromycetes</taxon>
        <taxon>Mucorales</taxon>
        <taxon>Phycomycetaceae</taxon>
        <taxon>Phycomyces</taxon>
    </lineage>
</organism>
<dbReference type="InterPro" id="IPR006671">
    <property type="entry name" value="Cyclin_N"/>
</dbReference>
<name>A0A167KS79_PHYB8</name>
<accession>A0A167KS79</accession>
<dbReference type="InterPro" id="IPR048055">
    <property type="entry name" value="Cyclin-Q_first_cyclin_box"/>
</dbReference>
<feature type="domain" description="Cyclin N-terminal" evidence="1">
    <location>
        <begin position="37"/>
        <end position="160"/>
    </location>
</feature>
<dbReference type="EMBL" id="KV440994">
    <property type="protein sequence ID" value="OAD68757.1"/>
    <property type="molecule type" value="Genomic_DNA"/>
</dbReference>
<dbReference type="OrthoDB" id="25002at2759"/>
<dbReference type="Proteomes" id="UP000077315">
    <property type="component" value="Unassembled WGS sequence"/>
</dbReference>
<dbReference type="SUPFAM" id="SSF47954">
    <property type="entry name" value="Cyclin-like"/>
    <property type="match status" value="2"/>
</dbReference>
<proteinExistence type="predicted"/>
<reference evidence="3" key="1">
    <citation type="submission" date="2015-06" db="EMBL/GenBank/DDBJ databases">
        <title>Expansion of signal transduction pathways in fungi by whole-genome duplication.</title>
        <authorList>
            <consortium name="DOE Joint Genome Institute"/>
            <person name="Corrochano L.M."/>
            <person name="Kuo A."/>
            <person name="Marcet-Houben M."/>
            <person name="Polaino S."/>
            <person name="Salamov A."/>
            <person name="Villalobos J.M."/>
            <person name="Alvarez M.I."/>
            <person name="Avalos J."/>
            <person name="Benito E.P."/>
            <person name="Benoit I."/>
            <person name="Burger G."/>
            <person name="Camino L.P."/>
            <person name="Canovas D."/>
            <person name="Cerda-Olmedo E."/>
            <person name="Cheng J.-F."/>
            <person name="Dominguez A."/>
            <person name="Elias M."/>
            <person name="Eslava A.P."/>
            <person name="Glaser F."/>
            <person name="Grimwood J."/>
            <person name="Gutierrez G."/>
            <person name="Heitman J."/>
            <person name="Henrissat B."/>
            <person name="Iturriaga E.A."/>
            <person name="Lang B.F."/>
            <person name="Lavin J.L."/>
            <person name="Lee S."/>
            <person name="Li W."/>
            <person name="Lindquist E."/>
            <person name="Lopez-Garcia S."/>
            <person name="Luque E.M."/>
            <person name="Marcos A.T."/>
            <person name="Martin J."/>
            <person name="McCluskey K."/>
            <person name="Medina H.R."/>
            <person name="Miralles-Duran A."/>
            <person name="Miyazaki A."/>
            <person name="Munoz-Torres E."/>
            <person name="Oguiza J.A."/>
            <person name="Ohm R."/>
            <person name="Olmedo M."/>
            <person name="Orejas M."/>
            <person name="Ortiz-Castellanos L."/>
            <person name="Pisabarro A.G."/>
            <person name="Rodriguez-Romero J."/>
            <person name="Ruiz-Herrera J."/>
            <person name="Ruiz-Vazquez R."/>
            <person name="Sanz C."/>
            <person name="Schackwitz W."/>
            <person name="Schmutz J."/>
            <person name="Shahriari M."/>
            <person name="Shelest E."/>
            <person name="Silva-Franco F."/>
            <person name="Soanes D."/>
            <person name="Syed K."/>
            <person name="Tagua V.G."/>
            <person name="Talbot N.J."/>
            <person name="Thon M."/>
            <person name="De vries R.P."/>
            <person name="Wiebenga A."/>
            <person name="Yadav J.S."/>
            <person name="Braun E.L."/>
            <person name="Baker S."/>
            <person name="Garre V."/>
            <person name="Horwitz B."/>
            <person name="Torres-Martinez S."/>
            <person name="Idnurm A."/>
            <person name="Herrera-Estrella A."/>
            <person name="Gabaldon T."/>
            <person name="Grigoriev I.V."/>
        </authorList>
    </citation>
    <scope>NUCLEOTIDE SEQUENCE [LARGE SCALE GENOMIC DNA]</scope>
    <source>
        <strain evidence="3">NRRL 1555(-)</strain>
    </source>
</reference>
<dbReference type="Pfam" id="PF00134">
    <property type="entry name" value="Cyclin_N"/>
    <property type="match status" value="1"/>
</dbReference>
<dbReference type="GO" id="GO:0016538">
    <property type="term" value="F:cyclin-dependent protein serine/threonine kinase regulator activity"/>
    <property type="evidence" value="ECO:0007669"/>
    <property type="project" value="InterPro"/>
</dbReference>
<evidence type="ECO:0000313" key="3">
    <source>
        <dbReference type="Proteomes" id="UP000077315"/>
    </source>
</evidence>
<dbReference type="InterPro" id="IPR043198">
    <property type="entry name" value="Cyclin/Ssn8"/>
</dbReference>
<evidence type="ECO:0000259" key="1">
    <source>
        <dbReference type="Pfam" id="PF00134"/>
    </source>
</evidence>
<dbReference type="VEuPathDB" id="FungiDB:PHYBLDRAFT_183180"/>
<dbReference type="InParanoid" id="A0A167KS79"/>
<dbReference type="Gene3D" id="1.10.472.10">
    <property type="entry name" value="Cyclin-like"/>
    <property type="match status" value="2"/>
</dbReference>
<dbReference type="GO" id="GO:0006357">
    <property type="term" value="P:regulation of transcription by RNA polymerase II"/>
    <property type="evidence" value="ECO:0007669"/>
    <property type="project" value="InterPro"/>
</dbReference>
<sequence length="315" mass="36077">MTDTFTDPQNSQLQNDQLDEEHEWKQHVPLMPNLPTLHYLRQASAMLDLPVRTTATAIIYYHRFHKFMALYKGKKQPKNGQWVDDCLPLLTNEELLATTCLHLACKATDIPRKVRDLVNVGYRYYHPNESMLQVDETYFRMRSSLVTSELLLVRTLDYNLEVELPFAFCLNTLRGMGSVQFFGQSTTAFRRHSSKNGPVSAPMSAPGWQKEVWRRMEYEMDPELSAVARLSWMFLWDSICSPKLSMTHSVPGIALGCLYLALRTSNADLPMTMSEWVDMWGASENISVQAVRDVVTDLLALYEATSSSSLFQRST</sequence>
<dbReference type="InterPro" id="IPR036915">
    <property type="entry name" value="Cyclin-like_sf"/>
</dbReference>
<dbReference type="CDD" id="cd20534">
    <property type="entry name" value="CYCLIN_CCNM_CCNQ_rpt1"/>
    <property type="match status" value="1"/>
</dbReference>
<dbReference type="CDD" id="cd20546">
    <property type="entry name" value="CYCLIN_SpCG1C_ScCTK2-like_rpt2"/>
    <property type="match status" value="1"/>
</dbReference>
<dbReference type="GeneID" id="28999636"/>
<evidence type="ECO:0000313" key="2">
    <source>
        <dbReference type="EMBL" id="OAD68757.1"/>
    </source>
</evidence>
<keyword evidence="3" id="KW-1185">Reference proteome</keyword>
<dbReference type="AlphaFoldDB" id="A0A167KS79"/>
<dbReference type="RefSeq" id="XP_018286797.1">
    <property type="nucleotide sequence ID" value="XM_018438730.1"/>
</dbReference>
<gene>
    <name evidence="2" type="ORF">PHYBLDRAFT_183180</name>
</gene>